<dbReference type="Gene3D" id="3.40.190.150">
    <property type="entry name" value="Bordetella uptake gene, domain 1"/>
    <property type="match status" value="1"/>
</dbReference>
<evidence type="ECO:0000313" key="2">
    <source>
        <dbReference type="EMBL" id="GAB98211.1"/>
    </source>
</evidence>
<keyword evidence="3" id="KW-1185">Reference proteome</keyword>
<dbReference type="PANTHER" id="PTHR42928:SF3">
    <property type="entry name" value="UPF0065 PROTEIN YFLP"/>
    <property type="match status" value="1"/>
</dbReference>
<dbReference type="AlphaFoldDB" id="K6WWJ6"/>
<dbReference type="Pfam" id="PF03401">
    <property type="entry name" value="TctC"/>
    <property type="match status" value="1"/>
</dbReference>
<reference evidence="2 3" key="1">
    <citation type="submission" date="2012-08" db="EMBL/GenBank/DDBJ databases">
        <title>Whole genome shotgun sequence of Kineosphaera limosa NBRC 100340.</title>
        <authorList>
            <person name="Yoshida I."/>
            <person name="Isaki S."/>
            <person name="Hosoyama A."/>
            <person name="Tsuchikane K."/>
            <person name="Katsumata H."/>
            <person name="Ando Y."/>
            <person name="Ohji S."/>
            <person name="Hamada M."/>
            <person name="Tamura T."/>
            <person name="Yamazoe A."/>
            <person name="Yamazaki S."/>
            <person name="Fujita N."/>
        </authorList>
    </citation>
    <scope>NUCLEOTIDE SEQUENCE [LARGE SCALE GENOMIC DNA]</scope>
    <source>
        <strain evidence="2 3">NBRC 100340</strain>
    </source>
</reference>
<dbReference type="SUPFAM" id="SSF53850">
    <property type="entry name" value="Periplasmic binding protein-like II"/>
    <property type="match status" value="1"/>
</dbReference>
<dbReference type="InterPro" id="IPR042100">
    <property type="entry name" value="Bug_dom1"/>
</dbReference>
<dbReference type="Gene3D" id="3.40.190.10">
    <property type="entry name" value="Periplasmic binding protein-like II"/>
    <property type="match status" value="1"/>
</dbReference>
<accession>K6WWJ6</accession>
<dbReference type="CDD" id="cd07012">
    <property type="entry name" value="PBP2_Bug_TTT"/>
    <property type="match status" value="1"/>
</dbReference>
<comment type="similarity">
    <text evidence="1">Belongs to the UPF0065 (bug) family.</text>
</comment>
<organism evidence="2 3">
    <name type="scientific">Kineosphaera limosa NBRC 100340</name>
    <dbReference type="NCBI Taxonomy" id="1184609"/>
    <lineage>
        <taxon>Bacteria</taxon>
        <taxon>Bacillati</taxon>
        <taxon>Actinomycetota</taxon>
        <taxon>Actinomycetes</taxon>
        <taxon>Micrococcales</taxon>
        <taxon>Dermatophilaceae</taxon>
        <taxon>Kineosphaera</taxon>
    </lineage>
</organism>
<dbReference type="STRING" id="1184609.KILIM_112_00070"/>
<evidence type="ECO:0000313" key="3">
    <source>
        <dbReference type="Proteomes" id="UP000008366"/>
    </source>
</evidence>
<protein>
    <recommendedName>
        <fullName evidence="4">Tricarboxylic transport membrane protein</fullName>
    </recommendedName>
</protein>
<gene>
    <name evidence="2" type="ORF">KILIM_112_00070</name>
</gene>
<dbReference type="Proteomes" id="UP000008366">
    <property type="component" value="Unassembled WGS sequence"/>
</dbReference>
<dbReference type="PANTHER" id="PTHR42928">
    <property type="entry name" value="TRICARBOXYLATE-BINDING PROTEIN"/>
    <property type="match status" value="1"/>
</dbReference>
<dbReference type="eggNOG" id="COG3181">
    <property type="taxonomic scope" value="Bacteria"/>
</dbReference>
<name>K6WWJ6_9MICO</name>
<comment type="caution">
    <text evidence="2">The sequence shown here is derived from an EMBL/GenBank/DDBJ whole genome shotgun (WGS) entry which is preliminary data.</text>
</comment>
<proteinExistence type="inferred from homology"/>
<dbReference type="EMBL" id="BAHD01000112">
    <property type="protein sequence ID" value="GAB98211.1"/>
    <property type="molecule type" value="Genomic_DNA"/>
</dbReference>
<evidence type="ECO:0008006" key="4">
    <source>
        <dbReference type="Google" id="ProtNLM"/>
    </source>
</evidence>
<evidence type="ECO:0000256" key="1">
    <source>
        <dbReference type="ARBA" id="ARBA00006987"/>
    </source>
</evidence>
<dbReference type="PIRSF" id="PIRSF017082">
    <property type="entry name" value="YflP"/>
    <property type="match status" value="1"/>
</dbReference>
<sequence length="321" mass="33857">MAMAIYAVIGTIIVATATYFSFASAGVGRDARASVTLIAPAGAGGGWDTFMRELQQAMRTNGITNNSQVVNIPGAGGTIGLGKLSTMSGQANVLMVTGSGLVGSVELLDAAVDHSAVRPIARVVEEYNVIVVPNDSPYQTLDDLVQAWKANPSGTPWIVGGTFDQLVLTQLATAAGVDTQAMTVIPKSGGGEVTQALITRTGVAATSGFKDVSDQIEGGRLRALGLASPQRFAESDIPTLTELGYDVTLANWRAVVAPPGITDAEFATLADIVRQAAATPEWQDAITRNQWTNVFLEGPEFQQWFTEQETEIGQLVQRMKQ</sequence>
<dbReference type="InterPro" id="IPR005064">
    <property type="entry name" value="BUG"/>
</dbReference>